<evidence type="ECO:0000256" key="1">
    <source>
        <dbReference type="ARBA" id="ARBA00022723"/>
    </source>
</evidence>
<dbReference type="PATRIC" id="fig|1678637.3.peg.1328"/>
<dbReference type="EMBL" id="LFXA01000002">
    <property type="protein sequence ID" value="KNB54304.1"/>
    <property type="molecule type" value="Genomic_DNA"/>
</dbReference>
<comment type="caution">
    <text evidence="4">The sequence shown here is derived from an EMBL/GenBank/DDBJ whole genome shotgun (WGS) entry which is preliminary data.</text>
</comment>
<dbReference type="CDD" id="cd01285">
    <property type="entry name" value="nucleoside_deaminase"/>
    <property type="match status" value="1"/>
</dbReference>
<dbReference type="STRING" id="1678637.AC230_06130"/>
<name>A0A0K9XLK4_9ACTN</name>
<dbReference type="SUPFAM" id="SSF53927">
    <property type="entry name" value="Cytidine deaminase-like"/>
    <property type="match status" value="1"/>
</dbReference>
<dbReference type="Proteomes" id="UP000037288">
    <property type="component" value="Unassembled WGS sequence"/>
</dbReference>
<keyword evidence="5" id="KW-1185">Reference proteome</keyword>
<proteinExistence type="predicted"/>
<dbReference type="AlphaFoldDB" id="A0A0K9XLK4"/>
<dbReference type="PROSITE" id="PS00903">
    <property type="entry name" value="CYT_DCMP_DEAMINASES_1"/>
    <property type="match status" value="1"/>
</dbReference>
<reference evidence="5" key="1">
    <citation type="submission" date="2015-07" db="EMBL/GenBank/DDBJ databases">
        <title>Draft genome sequence of Streptomyces sp. CMAA 1322, a bacterium isolated from Caatinga biome, from dry forest semiarid of Brazil.</title>
        <authorList>
            <person name="Santos S.N."/>
            <person name="Gacesa R."/>
            <person name="Taketani R.G."/>
            <person name="Long P.F."/>
            <person name="Melo I.S."/>
        </authorList>
    </citation>
    <scope>NUCLEOTIDE SEQUENCE [LARGE SCALE GENOMIC DNA]</scope>
    <source>
        <strain evidence="5">CMAA 1322</strain>
    </source>
</reference>
<gene>
    <name evidence="4" type="ORF">AC230_06130</name>
</gene>
<accession>A0A0K9XLK4</accession>
<dbReference type="GO" id="GO:0008270">
    <property type="term" value="F:zinc ion binding"/>
    <property type="evidence" value="ECO:0007669"/>
    <property type="project" value="InterPro"/>
</dbReference>
<evidence type="ECO:0000259" key="3">
    <source>
        <dbReference type="PROSITE" id="PS51747"/>
    </source>
</evidence>
<dbReference type="InterPro" id="IPR002125">
    <property type="entry name" value="CMP_dCMP_dom"/>
</dbReference>
<evidence type="ECO:0000313" key="5">
    <source>
        <dbReference type="Proteomes" id="UP000037288"/>
    </source>
</evidence>
<dbReference type="Gene3D" id="3.40.140.10">
    <property type="entry name" value="Cytidine Deaminase, domain 2"/>
    <property type="match status" value="1"/>
</dbReference>
<dbReference type="InterPro" id="IPR016192">
    <property type="entry name" value="APOBEC/CMP_deaminase_Zn-bd"/>
</dbReference>
<evidence type="ECO:0000313" key="4">
    <source>
        <dbReference type="EMBL" id="KNB54304.1"/>
    </source>
</evidence>
<organism evidence="4 5">
    <name type="scientific">Streptomyces caatingaensis</name>
    <dbReference type="NCBI Taxonomy" id="1678637"/>
    <lineage>
        <taxon>Bacteria</taxon>
        <taxon>Bacillati</taxon>
        <taxon>Actinomycetota</taxon>
        <taxon>Actinomycetes</taxon>
        <taxon>Kitasatosporales</taxon>
        <taxon>Streptomycetaceae</taxon>
        <taxon>Streptomyces</taxon>
    </lineage>
</organism>
<protein>
    <recommendedName>
        <fullName evidence="3">CMP/dCMP-type deaminase domain-containing protein</fullName>
    </recommendedName>
</protein>
<dbReference type="PANTHER" id="PTHR11079:SF202">
    <property type="entry name" value="TRNA-SPECIFIC ADENOSINE DEAMINASE"/>
    <property type="match status" value="1"/>
</dbReference>
<dbReference type="InterPro" id="IPR016193">
    <property type="entry name" value="Cytidine_deaminase-like"/>
</dbReference>
<dbReference type="PANTHER" id="PTHR11079">
    <property type="entry name" value="CYTOSINE DEAMINASE FAMILY MEMBER"/>
    <property type="match status" value="1"/>
</dbReference>
<sequence length="154" mass="15852">MKDAVERAMPAAVAWARPARRPFGAVLVDAATGAVLAGARNTTEHNGDMTAHAELTLLREAAAAGHRLPSCAVVSTAEPCAMCAGALVWTGVRAVAYGTSLAALVAYGVPQIDLPLTEITRRSPFTPPAVARGVRADLTDPLYRPSAAPQDGAP</sequence>
<keyword evidence="2" id="KW-0862">Zinc</keyword>
<dbReference type="Pfam" id="PF00383">
    <property type="entry name" value="dCMP_cyt_deam_1"/>
    <property type="match status" value="1"/>
</dbReference>
<dbReference type="GO" id="GO:0002100">
    <property type="term" value="P:tRNA wobble adenosine to inosine editing"/>
    <property type="evidence" value="ECO:0007669"/>
    <property type="project" value="TreeGrafter"/>
</dbReference>
<feature type="domain" description="CMP/dCMP-type deaminase" evidence="3">
    <location>
        <begin position="3"/>
        <end position="110"/>
    </location>
</feature>
<dbReference type="PROSITE" id="PS51747">
    <property type="entry name" value="CYT_DCMP_DEAMINASES_2"/>
    <property type="match status" value="1"/>
</dbReference>
<keyword evidence="1" id="KW-0479">Metal-binding</keyword>
<dbReference type="GO" id="GO:0052717">
    <property type="term" value="F:tRNA-specific adenosine-34 deaminase activity"/>
    <property type="evidence" value="ECO:0007669"/>
    <property type="project" value="TreeGrafter"/>
</dbReference>
<evidence type="ECO:0000256" key="2">
    <source>
        <dbReference type="ARBA" id="ARBA00022833"/>
    </source>
</evidence>